<evidence type="ECO:0000256" key="1">
    <source>
        <dbReference type="SAM" id="Phobius"/>
    </source>
</evidence>
<proteinExistence type="predicted"/>
<protein>
    <submittedName>
        <fullName evidence="2">Uncharacterized protein</fullName>
    </submittedName>
</protein>
<evidence type="ECO:0000313" key="3">
    <source>
        <dbReference type="Proteomes" id="UP000652761"/>
    </source>
</evidence>
<keyword evidence="3" id="KW-1185">Reference proteome</keyword>
<keyword evidence="1" id="KW-0812">Transmembrane</keyword>
<comment type="caution">
    <text evidence="2">The sequence shown here is derived from an EMBL/GenBank/DDBJ whole genome shotgun (WGS) entry which is preliminary data.</text>
</comment>
<organism evidence="2 3">
    <name type="scientific">Colocasia esculenta</name>
    <name type="common">Wild taro</name>
    <name type="synonym">Arum esculentum</name>
    <dbReference type="NCBI Taxonomy" id="4460"/>
    <lineage>
        <taxon>Eukaryota</taxon>
        <taxon>Viridiplantae</taxon>
        <taxon>Streptophyta</taxon>
        <taxon>Embryophyta</taxon>
        <taxon>Tracheophyta</taxon>
        <taxon>Spermatophyta</taxon>
        <taxon>Magnoliopsida</taxon>
        <taxon>Liliopsida</taxon>
        <taxon>Araceae</taxon>
        <taxon>Aroideae</taxon>
        <taxon>Colocasieae</taxon>
        <taxon>Colocasia</taxon>
    </lineage>
</organism>
<name>A0A843TQ04_COLES</name>
<gene>
    <name evidence="2" type="ORF">Taro_006043</name>
</gene>
<dbReference type="AlphaFoldDB" id="A0A843TQ04"/>
<keyword evidence="1" id="KW-0472">Membrane</keyword>
<accession>A0A843TQ04</accession>
<keyword evidence="1" id="KW-1133">Transmembrane helix</keyword>
<evidence type="ECO:0000313" key="2">
    <source>
        <dbReference type="EMBL" id="MQL73708.1"/>
    </source>
</evidence>
<dbReference type="EMBL" id="NMUH01000177">
    <property type="protein sequence ID" value="MQL73708.1"/>
    <property type="molecule type" value="Genomic_DNA"/>
</dbReference>
<feature type="transmembrane region" description="Helical" evidence="1">
    <location>
        <begin position="40"/>
        <end position="58"/>
    </location>
</feature>
<sequence>MSTLLDHFFIFWLKTWSIVSTPVWGVSTLPLKELFYLHKLIAQVLIAFYQFIIGYIILRIRVRY</sequence>
<dbReference type="Proteomes" id="UP000652761">
    <property type="component" value="Unassembled WGS sequence"/>
</dbReference>
<reference evidence="2" key="1">
    <citation type="submission" date="2017-07" db="EMBL/GenBank/DDBJ databases">
        <title>Taro Niue Genome Assembly and Annotation.</title>
        <authorList>
            <person name="Atibalentja N."/>
            <person name="Keating K."/>
            <person name="Fields C.J."/>
        </authorList>
    </citation>
    <scope>NUCLEOTIDE SEQUENCE</scope>
    <source>
        <strain evidence="2">Niue_2</strain>
        <tissue evidence="2">Leaf</tissue>
    </source>
</reference>